<proteinExistence type="predicted"/>
<sequence>MSMKKTGTREDLASELRNDVGYWGMVGNEKNLTAASEGASALENGVVNSVTVGHTTYVVVESRDNPSEE</sequence>
<reference evidence="1" key="1">
    <citation type="submission" date="2022-10" db="EMBL/GenBank/DDBJ databases">
        <title>The complete genomes of actinobacterial strains from the NBC collection.</title>
        <authorList>
            <person name="Joergensen T.S."/>
            <person name="Alvarez Arevalo M."/>
            <person name="Sterndorff E.B."/>
            <person name="Faurdal D."/>
            <person name="Vuksanovic O."/>
            <person name="Mourched A.-S."/>
            <person name="Charusanti P."/>
            <person name="Shaw S."/>
            <person name="Blin K."/>
            <person name="Weber T."/>
        </authorList>
    </citation>
    <scope>NUCLEOTIDE SEQUENCE [LARGE SCALE GENOMIC DNA]</scope>
    <source>
        <strain evidence="1">NBC 01686</strain>
    </source>
</reference>
<organism evidence="1">
    <name type="scientific">Streptomyces althioticus</name>
    <dbReference type="NCBI Taxonomy" id="83380"/>
    <lineage>
        <taxon>Bacteria</taxon>
        <taxon>Bacillati</taxon>
        <taxon>Actinomycetota</taxon>
        <taxon>Actinomycetes</taxon>
        <taxon>Kitasatosporales</taxon>
        <taxon>Streptomycetaceae</taxon>
        <taxon>Streptomyces</taxon>
        <taxon>Streptomyces althioticus group</taxon>
    </lineage>
</organism>
<protein>
    <submittedName>
        <fullName evidence="1">Uncharacterized protein</fullName>
    </submittedName>
</protein>
<evidence type="ECO:0000313" key="1">
    <source>
        <dbReference type="EMBL" id="WUU56595.1"/>
    </source>
</evidence>
<accession>A0ABZ1YEI3</accession>
<dbReference type="EMBL" id="CP109207">
    <property type="protein sequence ID" value="WUU56595.1"/>
    <property type="molecule type" value="Genomic_DNA"/>
</dbReference>
<dbReference type="RefSeq" id="WP_395759455.1">
    <property type="nucleotide sequence ID" value="NZ_CP109207.1"/>
</dbReference>
<gene>
    <name evidence="1" type="ORF">OIE82_27015</name>
</gene>
<name>A0ABZ1YEI3_9ACTN</name>